<dbReference type="Gene3D" id="3.20.20.190">
    <property type="entry name" value="Phosphatidylinositol (PI) phosphodiesterase"/>
    <property type="match status" value="1"/>
</dbReference>
<accession>A0A916Z6C5</accession>
<evidence type="ECO:0000313" key="2">
    <source>
        <dbReference type="EMBL" id="GGD78701.1"/>
    </source>
</evidence>
<dbReference type="CDD" id="cd08567">
    <property type="entry name" value="GDPD_SpGDE_like"/>
    <property type="match status" value="1"/>
</dbReference>
<keyword evidence="3" id="KW-1185">Reference proteome</keyword>
<dbReference type="PANTHER" id="PTHR46211:SF14">
    <property type="entry name" value="GLYCEROPHOSPHODIESTER PHOSPHODIESTERASE"/>
    <property type="match status" value="1"/>
</dbReference>
<evidence type="ECO:0000259" key="1">
    <source>
        <dbReference type="PROSITE" id="PS51704"/>
    </source>
</evidence>
<evidence type="ECO:0000313" key="3">
    <source>
        <dbReference type="Proteomes" id="UP000609064"/>
    </source>
</evidence>
<dbReference type="PANTHER" id="PTHR46211">
    <property type="entry name" value="GLYCEROPHOSPHORYL DIESTER PHOSPHODIESTERASE"/>
    <property type="match status" value="1"/>
</dbReference>
<gene>
    <name evidence="2" type="primary">glpQ</name>
    <name evidence="2" type="ORF">GCM10011514_48410</name>
</gene>
<dbReference type="GO" id="GO:0006629">
    <property type="term" value="P:lipid metabolic process"/>
    <property type="evidence" value="ECO:0007669"/>
    <property type="project" value="InterPro"/>
</dbReference>
<name>A0A916Z6C5_9BACT</name>
<dbReference type="InterPro" id="IPR030395">
    <property type="entry name" value="GP_PDE_dom"/>
</dbReference>
<dbReference type="InterPro" id="IPR017946">
    <property type="entry name" value="PLC-like_Pdiesterase_TIM-brl"/>
</dbReference>
<dbReference type="GO" id="GO:0008081">
    <property type="term" value="F:phosphoric diester hydrolase activity"/>
    <property type="evidence" value="ECO:0007669"/>
    <property type="project" value="InterPro"/>
</dbReference>
<feature type="domain" description="GP-PDE" evidence="1">
    <location>
        <begin position="30"/>
        <end position="303"/>
    </location>
</feature>
<comment type="caution">
    <text evidence="2">The sequence shown here is derived from an EMBL/GenBank/DDBJ whole genome shotgun (WGS) entry which is preliminary data.</text>
</comment>
<dbReference type="EMBL" id="BMKK01000014">
    <property type="protein sequence ID" value="GGD78701.1"/>
    <property type="molecule type" value="Genomic_DNA"/>
</dbReference>
<protein>
    <submittedName>
        <fullName evidence="2">Glycerophosphoryl diester phosphodiesterase</fullName>
    </submittedName>
</protein>
<sequence>MPTLNYNKQNMKTLLFLIFPILTFAQTMEFEIQGHRGSRGLMPENTIPAFKKAIDLGVHTLELDVVISKDKKVVVSHDPFFNPNCTTDPSGKFIKKENQGNLYQLTYEEIKKYDVGLRGNKDYPEQQKMAVYKPLLEDMIRESEKYAKAKGVKPLKYNIEIKSEEKEYDISQPKVEEFSDLVYKVIIKQLPPKRVTLQSFDYNVLKFWHKQIEQKKYKSIALSALIEPFDNNEVQFNLDKLGFKPQIWSPYFAQATEKRVKELHELGIKVIPWTVNKREDMEKVKAVGCDGLITDYPDRAKGL</sequence>
<reference evidence="2" key="1">
    <citation type="journal article" date="2014" name="Int. J. Syst. Evol. Microbiol.">
        <title>Complete genome sequence of Corynebacterium casei LMG S-19264T (=DSM 44701T), isolated from a smear-ripened cheese.</title>
        <authorList>
            <consortium name="US DOE Joint Genome Institute (JGI-PGF)"/>
            <person name="Walter F."/>
            <person name="Albersmeier A."/>
            <person name="Kalinowski J."/>
            <person name="Ruckert C."/>
        </authorList>
    </citation>
    <scope>NUCLEOTIDE SEQUENCE</scope>
    <source>
        <strain evidence="2">CGMCC 1.15958</strain>
    </source>
</reference>
<organism evidence="2 3">
    <name type="scientific">Emticicia aquatilis</name>
    <dbReference type="NCBI Taxonomy" id="1537369"/>
    <lineage>
        <taxon>Bacteria</taxon>
        <taxon>Pseudomonadati</taxon>
        <taxon>Bacteroidota</taxon>
        <taxon>Cytophagia</taxon>
        <taxon>Cytophagales</taxon>
        <taxon>Leadbetterellaceae</taxon>
        <taxon>Emticicia</taxon>
    </lineage>
</organism>
<dbReference type="Pfam" id="PF03009">
    <property type="entry name" value="GDPD"/>
    <property type="match status" value="1"/>
</dbReference>
<reference evidence="2" key="2">
    <citation type="submission" date="2020-09" db="EMBL/GenBank/DDBJ databases">
        <authorList>
            <person name="Sun Q."/>
            <person name="Zhou Y."/>
        </authorList>
    </citation>
    <scope>NUCLEOTIDE SEQUENCE</scope>
    <source>
        <strain evidence="2">CGMCC 1.15958</strain>
    </source>
</reference>
<dbReference type="AlphaFoldDB" id="A0A916Z6C5"/>
<dbReference type="Proteomes" id="UP000609064">
    <property type="component" value="Unassembled WGS sequence"/>
</dbReference>
<dbReference type="PROSITE" id="PS51704">
    <property type="entry name" value="GP_PDE"/>
    <property type="match status" value="1"/>
</dbReference>
<proteinExistence type="predicted"/>
<dbReference type="SUPFAM" id="SSF51695">
    <property type="entry name" value="PLC-like phosphodiesterases"/>
    <property type="match status" value="1"/>
</dbReference>